<feature type="compositionally biased region" description="Low complexity" evidence="1">
    <location>
        <begin position="49"/>
        <end position="60"/>
    </location>
</feature>
<dbReference type="GeneID" id="27319989"/>
<feature type="compositionally biased region" description="Polar residues" evidence="1">
    <location>
        <begin position="18"/>
        <end position="37"/>
    </location>
</feature>
<gene>
    <name evidence="2" type="ORF">PV10_02144</name>
</gene>
<feature type="compositionally biased region" description="Polar residues" evidence="1">
    <location>
        <begin position="462"/>
        <end position="474"/>
    </location>
</feature>
<name>A0A0D1Y1E4_EXOME</name>
<dbReference type="VEuPathDB" id="FungiDB:PV10_02144"/>
<feature type="region of interest" description="Disordered" evidence="1">
    <location>
        <begin position="1"/>
        <end position="95"/>
    </location>
</feature>
<evidence type="ECO:0000256" key="1">
    <source>
        <dbReference type="SAM" id="MobiDB-lite"/>
    </source>
</evidence>
<feature type="compositionally biased region" description="Polar residues" evidence="1">
    <location>
        <begin position="147"/>
        <end position="178"/>
    </location>
</feature>
<feature type="compositionally biased region" description="Polar residues" evidence="1">
    <location>
        <begin position="209"/>
        <end position="223"/>
    </location>
</feature>
<reference evidence="2 3" key="1">
    <citation type="submission" date="2015-01" db="EMBL/GenBank/DDBJ databases">
        <title>The Genome Sequence of Exophiala mesophila CBS40295.</title>
        <authorList>
            <consortium name="The Broad Institute Genomics Platform"/>
            <person name="Cuomo C."/>
            <person name="de Hoog S."/>
            <person name="Gorbushina A."/>
            <person name="Stielow B."/>
            <person name="Teixiera M."/>
            <person name="Abouelleil A."/>
            <person name="Chapman S.B."/>
            <person name="Priest M."/>
            <person name="Young S.K."/>
            <person name="Wortman J."/>
            <person name="Nusbaum C."/>
            <person name="Birren B."/>
        </authorList>
    </citation>
    <scope>NUCLEOTIDE SEQUENCE [LARGE SCALE GENOMIC DNA]</scope>
    <source>
        <strain evidence="2 3">CBS 40295</strain>
    </source>
</reference>
<feature type="region of interest" description="Disordered" evidence="1">
    <location>
        <begin position="138"/>
        <end position="275"/>
    </location>
</feature>
<feature type="compositionally biased region" description="Basic residues" evidence="1">
    <location>
        <begin position="480"/>
        <end position="489"/>
    </location>
</feature>
<protein>
    <submittedName>
        <fullName evidence="2">Uncharacterized protein</fullName>
    </submittedName>
</protein>
<sequence>MSSPNTTHVSGLAEVPISTPSSDRSDCTLQGEVTTAVTMDAGKINQPMSTAPRSEPSSSPAPVPKTSRHSWPGFTHSDLMRKAKQSNTPWGYHARSRDVLWEMRSTYNTRRPELPKGIAHYTAEALQFYTSVLNKTKAEHKDKIQGTKKSPTTTDDNTRHQMGSVQNGNALGSTGSTPPATPVTRKRPAADDLDGSEDASPFKKRASPSIHNQTVPAAHSMNSGRRRKVIIDSDDEVETSISQETPSKKSVAQEAHPPSKTVTPEPYAPSIEDVGRSQPLLLPPFPILAALTSDAAASLTHIKKRRRVGSPSNNSLWKSIDSCQGDPDTEEPAAKKARDYRHVRPESNKENRDQPKKERLMAQNKAKNMKTLPGKPLYETKTVTSKKPKTFQIARDDDHDGAGEVEPENSSESKTIKAFTAKYRTRSVTSATAISKQAMKHTDAPFSKASSSKTHGAVEEVGSSTSHSGTQTASAALASHKGKVVKPTKKTTDPTTFKADKVNANAPANENPKLARGVAVRSGSNTSRSDRAERRTRSTKESARRYLRF</sequence>
<feature type="compositionally biased region" description="Basic and acidic residues" evidence="1">
    <location>
        <begin position="528"/>
        <end position="549"/>
    </location>
</feature>
<feature type="compositionally biased region" description="Basic and acidic residues" evidence="1">
    <location>
        <begin position="332"/>
        <end position="360"/>
    </location>
</feature>
<organism evidence="2 3">
    <name type="scientific">Exophiala mesophila</name>
    <name type="common">Black yeast-like fungus</name>
    <dbReference type="NCBI Taxonomy" id="212818"/>
    <lineage>
        <taxon>Eukaryota</taxon>
        <taxon>Fungi</taxon>
        <taxon>Dikarya</taxon>
        <taxon>Ascomycota</taxon>
        <taxon>Pezizomycotina</taxon>
        <taxon>Eurotiomycetes</taxon>
        <taxon>Chaetothyriomycetidae</taxon>
        <taxon>Chaetothyriales</taxon>
        <taxon>Herpotrichiellaceae</taxon>
        <taxon>Exophiala</taxon>
    </lineage>
</organism>
<evidence type="ECO:0000313" key="3">
    <source>
        <dbReference type="Proteomes" id="UP000054302"/>
    </source>
</evidence>
<feature type="region of interest" description="Disordered" evidence="1">
    <location>
        <begin position="302"/>
        <end position="549"/>
    </location>
</feature>
<feature type="compositionally biased region" description="Polar residues" evidence="1">
    <location>
        <begin position="426"/>
        <end position="435"/>
    </location>
</feature>
<dbReference type="RefSeq" id="XP_016225945.1">
    <property type="nucleotide sequence ID" value="XM_016366427.1"/>
</dbReference>
<dbReference type="EMBL" id="KN847521">
    <property type="protein sequence ID" value="KIV94371.1"/>
    <property type="molecule type" value="Genomic_DNA"/>
</dbReference>
<dbReference type="Proteomes" id="UP000054302">
    <property type="component" value="Unassembled WGS sequence"/>
</dbReference>
<feature type="compositionally biased region" description="Polar residues" evidence="1">
    <location>
        <begin position="239"/>
        <end position="250"/>
    </location>
</feature>
<evidence type="ECO:0000313" key="2">
    <source>
        <dbReference type="EMBL" id="KIV94371.1"/>
    </source>
</evidence>
<dbReference type="OrthoDB" id="10387060at2759"/>
<accession>A0A0D1Y1E4</accession>
<dbReference type="AlphaFoldDB" id="A0A0D1Y1E4"/>
<proteinExistence type="predicted"/>
<keyword evidence="3" id="KW-1185">Reference proteome</keyword>
<dbReference type="HOGENOM" id="CLU_496091_0_0_1"/>